<keyword evidence="2" id="KW-1185">Reference proteome</keyword>
<dbReference type="Gramene" id="TraesCS2D02G358800.1">
    <property type="protein sequence ID" value="TraesCS2D02G358800.1.cds1"/>
    <property type="gene ID" value="TraesCS2D02G358800"/>
</dbReference>
<dbReference type="Gramene" id="TraesROB_scaffold_086255_01G000200.1">
    <property type="protein sequence ID" value="TraesROB_scaffold_086255_01G000200.1"/>
    <property type="gene ID" value="TraesROB_scaffold_086255_01G000200"/>
</dbReference>
<dbReference type="Gramene" id="TraesNOR2D03G01242740.1">
    <property type="protein sequence ID" value="TraesNOR2D03G01242740.1.CDS1"/>
    <property type="gene ID" value="TraesNOR2D03G01242740"/>
</dbReference>
<organism evidence="1">
    <name type="scientific">Triticum aestivum</name>
    <name type="common">Wheat</name>
    <dbReference type="NCBI Taxonomy" id="4565"/>
    <lineage>
        <taxon>Eukaryota</taxon>
        <taxon>Viridiplantae</taxon>
        <taxon>Streptophyta</taxon>
        <taxon>Embryophyta</taxon>
        <taxon>Tracheophyta</taxon>
        <taxon>Spermatophyta</taxon>
        <taxon>Magnoliopsida</taxon>
        <taxon>Liliopsida</taxon>
        <taxon>Poales</taxon>
        <taxon>Poaceae</taxon>
        <taxon>BOP clade</taxon>
        <taxon>Pooideae</taxon>
        <taxon>Triticodae</taxon>
        <taxon>Triticeae</taxon>
        <taxon>Triticinae</taxon>
        <taxon>Triticum</taxon>
    </lineage>
</organism>
<dbReference type="Gramene" id="TraesMAC2D03G01224530.1">
    <property type="protein sequence ID" value="TraesMAC2D03G01224530.1.CDS1"/>
    <property type="gene ID" value="TraesMAC2D03G01224530"/>
</dbReference>
<dbReference type="Gramene" id="TraesCS2D03G0822400.1">
    <property type="protein sequence ID" value="TraesCS2D03G0822400.1.CDS1"/>
    <property type="gene ID" value="TraesCS2D03G0822400"/>
</dbReference>
<dbReference type="Gramene" id="TraesCAD_scaffold_073311_01G000200.1">
    <property type="protein sequence ID" value="TraesCAD_scaffold_073311_01G000200.1"/>
    <property type="gene ID" value="TraesCAD_scaffold_073311_01G000200"/>
</dbReference>
<dbReference type="AlphaFoldDB" id="A0A3B6DH11"/>
<accession>A0A3B6DH11</accession>
<dbReference type="Gramene" id="TraesJAG2D03G01232750.1">
    <property type="protein sequence ID" value="TraesJAG2D03G01232750.1.CDS1"/>
    <property type="gene ID" value="TraesJAG2D03G01232750"/>
</dbReference>
<protein>
    <submittedName>
        <fullName evidence="1">Uncharacterized protein</fullName>
    </submittedName>
</protein>
<dbReference type="Gramene" id="TraesSTA2D03G01215210.1">
    <property type="protein sequence ID" value="TraesSTA2D03G01215210.1.CDS1"/>
    <property type="gene ID" value="TraesSTA2D03G01215210"/>
</dbReference>
<evidence type="ECO:0000313" key="2">
    <source>
        <dbReference type="Proteomes" id="UP000019116"/>
    </source>
</evidence>
<sequence>MQRLRAALHVETYSVKSWWDAVLSDNTLPTKALSSLLLLVGWQIWNERNARVFRSKVAPVAIVMRGIKEEVSIWANAGAKHLRNVMPRE</sequence>
<dbReference type="Gramene" id="TraesLAC2D03G01178000.1">
    <property type="protein sequence ID" value="TraesLAC2D03G01178000.1.CDS1"/>
    <property type="gene ID" value="TraesLAC2D03G01178000"/>
</dbReference>
<dbReference type="Proteomes" id="UP000019116">
    <property type="component" value="Chromosome 2D"/>
</dbReference>
<proteinExistence type="predicted"/>
<dbReference type="OrthoDB" id="682412at2759"/>
<dbReference type="Gramene" id="TraesARI2D03G01242710.1">
    <property type="protein sequence ID" value="TraesARI2D03G01242710.1.CDS1"/>
    <property type="gene ID" value="TraesARI2D03G01242710"/>
</dbReference>
<dbReference type="Gramene" id="TraesJUL2D03G01232810.1">
    <property type="protein sequence ID" value="TraesJUL2D03G01232810.1.CDS1"/>
    <property type="gene ID" value="TraesJUL2D03G01232810"/>
</dbReference>
<dbReference type="Gramene" id="TraesCLE_scaffold_080382_01G000200.1">
    <property type="protein sequence ID" value="TraesCLE_scaffold_080382_01G000200.1"/>
    <property type="gene ID" value="TraesCLE_scaffold_080382_01G000200"/>
</dbReference>
<evidence type="ECO:0000313" key="1">
    <source>
        <dbReference type="EnsemblPlants" id="TraesCS2D02G358800.1.cds1"/>
    </source>
</evidence>
<dbReference type="Gramene" id="TraesSYM2D03G01241960.1">
    <property type="protein sequence ID" value="TraesSYM2D03G01241960.1.CDS1"/>
    <property type="gene ID" value="TraesSYM2D03G01241960"/>
</dbReference>
<name>A0A3B6DH11_WHEAT</name>
<dbReference type="Gramene" id="TraesLDM2D03G01227380.1">
    <property type="protein sequence ID" value="TraesLDM2D03G01227380.1.CDS1"/>
    <property type="gene ID" value="TraesLDM2D03G01227380"/>
</dbReference>
<dbReference type="STRING" id="4565.A0A3B6DH11"/>
<dbReference type="Gramene" id="TraesWEE_scaffold_072368_01G000300.1">
    <property type="protein sequence ID" value="TraesWEE_scaffold_072368_01G000300.1"/>
    <property type="gene ID" value="TraesWEE_scaffold_072368_01G000300"/>
</dbReference>
<reference evidence="1" key="1">
    <citation type="submission" date="2018-08" db="EMBL/GenBank/DDBJ databases">
        <authorList>
            <person name="Rossello M."/>
        </authorList>
    </citation>
    <scope>NUCLEOTIDE SEQUENCE [LARGE SCALE GENOMIC DNA]</scope>
    <source>
        <strain evidence="1">cv. Chinese Spring</strain>
    </source>
</reference>
<dbReference type="OMA" id="QIWNERN"/>
<reference evidence="1" key="2">
    <citation type="submission" date="2018-10" db="UniProtKB">
        <authorList>
            <consortium name="EnsemblPlants"/>
        </authorList>
    </citation>
    <scope>IDENTIFICATION</scope>
</reference>
<dbReference type="EnsemblPlants" id="TraesCS2D02G358800.1">
    <property type="protein sequence ID" value="TraesCS2D02G358800.1.cds1"/>
    <property type="gene ID" value="TraesCS2D02G358800"/>
</dbReference>